<dbReference type="PANTHER" id="PTHR31170:SF25">
    <property type="entry name" value="BNAA09G04570D PROTEIN"/>
    <property type="match status" value="1"/>
</dbReference>
<evidence type="ECO:0000313" key="3">
    <source>
        <dbReference type="Proteomes" id="UP001202328"/>
    </source>
</evidence>
<dbReference type="Proteomes" id="UP001202328">
    <property type="component" value="Unassembled WGS sequence"/>
</dbReference>
<organism evidence="2 3">
    <name type="scientific">Papaver atlanticum</name>
    <dbReference type="NCBI Taxonomy" id="357466"/>
    <lineage>
        <taxon>Eukaryota</taxon>
        <taxon>Viridiplantae</taxon>
        <taxon>Streptophyta</taxon>
        <taxon>Embryophyta</taxon>
        <taxon>Tracheophyta</taxon>
        <taxon>Spermatophyta</taxon>
        <taxon>Magnoliopsida</taxon>
        <taxon>Ranunculales</taxon>
        <taxon>Papaveraceae</taxon>
        <taxon>Papaveroideae</taxon>
        <taxon>Papaver</taxon>
    </lineage>
</organism>
<keyword evidence="3" id="KW-1185">Reference proteome</keyword>
<dbReference type="AlphaFoldDB" id="A0AAD4X7R2"/>
<dbReference type="PANTHER" id="PTHR31170">
    <property type="entry name" value="BNAC04G53230D PROTEIN"/>
    <property type="match status" value="1"/>
</dbReference>
<feature type="transmembrane region" description="Helical" evidence="1">
    <location>
        <begin position="205"/>
        <end position="233"/>
    </location>
</feature>
<dbReference type="InterPro" id="IPR004158">
    <property type="entry name" value="DUF247_pln"/>
</dbReference>
<comment type="caution">
    <text evidence="2">The sequence shown here is derived from an EMBL/GenBank/DDBJ whole genome shotgun (WGS) entry which is preliminary data.</text>
</comment>
<keyword evidence="1" id="KW-0812">Transmembrane</keyword>
<dbReference type="Pfam" id="PF03140">
    <property type="entry name" value="DUF247"/>
    <property type="match status" value="1"/>
</dbReference>
<name>A0AAD4X7R2_9MAGN</name>
<proteinExistence type="predicted"/>
<reference evidence="2" key="1">
    <citation type="submission" date="2022-04" db="EMBL/GenBank/DDBJ databases">
        <title>A functionally conserved STORR gene fusion in Papaver species that diverged 16.8 million years ago.</title>
        <authorList>
            <person name="Catania T."/>
        </authorList>
    </citation>
    <scope>NUCLEOTIDE SEQUENCE</scope>
    <source>
        <strain evidence="2">S-188037</strain>
    </source>
</reference>
<accession>A0AAD4X7R2</accession>
<sequence length="236" mass="27142">MDVAVCTIGVILWLLEMLIVLVVTKLTSLVSQLYHKFINQSSASPSPIREHLGDFIPTVTELSRAGVRFKMGSGSASFLHMKFSDDGVFEIPPISITDGIHRWFRNIIACEHLFNGRTYMGSYASLMDFLINSAEDVELLRKRGIITNYLGCDEDVSNMFNRLCFEVCSERSYYFHLNENVNKYYRKRRNFWKATLKGEYFHNPWSIISFLAAVLLIILTFTSTVFATLSYFIHKS</sequence>
<protein>
    <submittedName>
        <fullName evidence="2">Uncharacterized protein</fullName>
    </submittedName>
</protein>
<evidence type="ECO:0000256" key="1">
    <source>
        <dbReference type="SAM" id="Phobius"/>
    </source>
</evidence>
<evidence type="ECO:0000313" key="2">
    <source>
        <dbReference type="EMBL" id="KAI3853719.1"/>
    </source>
</evidence>
<gene>
    <name evidence="2" type="ORF">MKW98_025236</name>
</gene>
<dbReference type="EMBL" id="JAJJMB010015535">
    <property type="protein sequence ID" value="KAI3853719.1"/>
    <property type="molecule type" value="Genomic_DNA"/>
</dbReference>
<keyword evidence="1" id="KW-1133">Transmembrane helix</keyword>
<keyword evidence="1" id="KW-0472">Membrane</keyword>